<keyword evidence="7 19" id="KW-0686">Riboflavin biosynthesis</keyword>
<protein>
    <recommendedName>
        <fullName evidence="19">Riboflavin biosynthesis protein RibBA</fullName>
    </recommendedName>
    <domain>
        <recommendedName>
            <fullName evidence="19">3,4-dihydroxy-2-butanone 4-phosphate synthase</fullName>
            <shortName evidence="19">DHBP synthase</shortName>
            <ecNumber evidence="19">4.1.99.12</ecNumber>
        </recommendedName>
    </domain>
    <domain>
        <recommendedName>
            <fullName evidence="19">GTP cyclohydrolase-2</fullName>
            <ecNumber evidence="19">3.5.4.25</ecNumber>
        </recommendedName>
        <alternativeName>
            <fullName evidence="19">GTP cyclohydrolase II</fullName>
        </alternativeName>
    </domain>
</protein>
<comment type="pathway">
    <text evidence="4 19">Cofactor biosynthesis; riboflavin biosynthesis; 5-amino-6-(D-ribitylamino)uracil from GTP: step 1/4.</text>
</comment>
<keyword evidence="13 19" id="KW-0342">GTP-binding</keyword>
<feature type="binding site" evidence="19">
    <location>
        <position position="29"/>
    </location>
    <ligand>
        <name>Mg(2+)</name>
        <dbReference type="ChEBI" id="CHEBI:18420"/>
        <label>1</label>
    </ligand>
</feature>
<keyword evidence="8 19" id="KW-0479">Metal-binding</keyword>
<dbReference type="NCBIfam" id="TIGR00506">
    <property type="entry name" value="ribB"/>
    <property type="match status" value="1"/>
</dbReference>
<dbReference type="CDD" id="cd00641">
    <property type="entry name" value="GTP_cyclohydro2"/>
    <property type="match status" value="1"/>
</dbReference>
<evidence type="ECO:0000256" key="18">
    <source>
        <dbReference type="ARBA" id="ARBA00049295"/>
    </source>
</evidence>
<dbReference type="InterPro" id="IPR032677">
    <property type="entry name" value="GTP_cyclohydro_II"/>
</dbReference>
<dbReference type="Proteomes" id="UP000283513">
    <property type="component" value="Unassembled WGS sequence"/>
</dbReference>
<comment type="caution">
    <text evidence="21">The sequence shown here is derived from an EMBL/GenBank/DDBJ whole genome shotgun (WGS) entry which is preliminary data.</text>
</comment>
<evidence type="ECO:0000256" key="12">
    <source>
        <dbReference type="ARBA" id="ARBA00022842"/>
    </source>
</evidence>
<feature type="region of interest" description="DHBP synthase" evidence="19">
    <location>
        <begin position="1"/>
        <end position="201"/>
    </location>
</feature>
<dbReference type="Pfam" id="PF00926">
    <property type="entry name" value="DHBP_synthase"/>
    <property type="match status" value="1"/>
</dbReference>
<feature type="binding site" evidence="19">
    <location>
        <position position="352"/>
    </location>
    <ligand>
        <name>GTP</name>
        <dbReference type="ChEBI" id="CHEBI:37565"/>
    </ligand>
</feature>
<evidence type="ECO:0000256" key="17">
    <source>
        <dbReference type="ARBA" id="ARBA00043932"/>
    </source>
</evidence>
<evidence type="ECO:0000256" key="15">
    <source>
        <dbReference type="ARBA" id="ARBA00023239"/>
    </source>
</evidence>
<accession>A0A413Z7E0</accession>
<feature type="binding site" evidence="19">
    <location>
        <position position="317"/>
    </location>
    <ligand>
        <name>GTP</name>
        <dbReference type="ChEBI" id="CHEBI:37565"/>
    </ligand>
</feature>
<comment type="cofactor">
    <cofactor evidence="19">
        <name>Zn(2+)</name>
        <dbReference type="ChEBI" id="CHEBI:29105"/>
    </cofactor>
    <text evidence="19">Binds 1 zinc ion per subunit.</text>
</comment>
<evidence type="ECO:0000256" key="13">
    <source>
        <dbReference type="ARBA" id="ARBA00023134"/>
    </source>
</evidence>
<dbReference type="InterPro" id="IPR016299">
    <property type="entry name" value="Riboflavin_synth_RibBA"/>
</dbReference>
<feature type="domain" description="GTP cyclohydrolase II" evidence="20">
    <location>
        <begin position="210"/>
        <end position="373"/>
    </location>
</feature>
<comment type="similarity">
    <text evidence="19">In the C-terminal section; belongs to the GTP cyclohydrolase II family.</text>
</comment>
<dbReference type="InterPro" id="IPR000422">
    <property type="entry name" value="DHBP_synthase_RibB"/>
</dbReference>
<dbReference type="InterPro" id="IPR017945">
    <property type="entry name" value="DHBP_synth_RibB-like_a/b_dom"/>
</dbReference>
<proteinExistence type="inferred from homology"/>
<dbReference type="GO" id="GO:0008686">
    <property type="term" value="F:3,4-dihydroxy-2-butanone-4-phosphate synthase activity"/>
    <property type="evidence" value="ECO:0007669"/>
    <property type="project" value="UniProtKB-UniRule"/>
</dbReference>
<organism evidence="21 22">
    <name type="scientific">Roseburia intestinalis</name>
    <dbReference type="NCBI Taxonomy" id="166486"/>
    <lineage>
        <taxon>Bacteria</taxon>
        <taxon>Bacillati</taxon>
        <taxon>Bacillota</taxon>
        <taxon>Clostridia</taxon>
        <taxon>Lachnospirales</taxon>
        <taxon>Lachnospiraceae</taxon>
        <taxon>Roseburia</taxon>
    </lineage>
</organism>
<feature type="binding site" evidence="19">
    <location>
        <position position="33"/>
    </location>
    <ligand>
        <name>D-ribulose 5-phosphate</name>
        <dbReference type="ChEBI" id="CHEBI:58121"/>
    </ligand>
</feature>
<evidence type="ECO:0000256" key="10">
    <source>
        <dbReference type="ARBA" id="ARBA00022801"/>
    </source>
</evidence>
<dbReference type="PANTHER" id="PTHR21327">
    <property type="entry name" value="GTP CYCLOHYDROLASE II-RELATED"/>
    <property type="match status" value="1"/>
</dbReference>
<evidence type="ECO:0000256" key="7">
    <source>
        <dbReference type="ARBA" id="ARBA00022619"/>
    </source>
</evidence>
<keyword evidence="16 19" id="KW-0511">Multifunctional enzyme</keyword>
<evidence type="ECO:0000256" key="5">
    <source>
        <dbReference type="ARBA" id="ARBA00004904"/>
    </source>
</evidence>
<evidence type="ECO:0000256" key="8">
    <source>
        <dbReference type="ARBA" id="ARBA00022723"/>
    </source>
</evidence>
<dbReference type="NCBIfam" id="NF001591">
    <property type="entry name" value="PRK00393.1"/>
    <property type="match status" value="1"/>
</dbReference>
<dbReference type="HAMAP" id="MF_00179">
    <property type="entry name" value="RibA"/>
    <property type="match status" value="1"/>
</dbReference>
<dbReference type="GO" id="GO:0005525">
    <property type="term" value="F:GTP binding"/>
    <property type="evidence" value="ECO:0007669"/>
    <property type="project" value="UniProtKB-KW"/>
</dbReference>
<feature type="binding site" evidence="19">
    <location>
        <position position="29"/>
    </location>
    <ligand>
        <name>Mg(2+)</name>
        <dbReference type="ChEBI" id="CHEBI:18420"/>
        <label>2</label>
    </ligand>
</feature>
<feature type="binding site" evidence="19">
    <location>
        <position position="257"/>
    </location>
    <ligand>
        <name>Zn(2+)</name>
        <dbReference type="ChEBI" id="CHEBI:29105"/>
        <note>catalytic</note>
    </ligand>
</feature>
<keyword evidence="9 19" id="KW-0547">Nucleotide-binding</keyword>
<dbReference type="FunFam" id="3.40.50.10990:FF:000001">
    <property type="entry name" value="Riboflavin biosynthesis protein RibBA"/>
    <property type="match status" value="1"/>
</dbReference>
<evidence type="ECO:0000256" key="9">
    <source>
        <dbReference type="ARBA" id="ARBA00022741"/>
    </source>
</evidence>
<dbReference type="PIRSF" id="PIRSF001259">
    <property type="entry name" value="RibA"/>
    <property type="match status" value="1"/>
</dbReference>
<feature type="binding site" evidence="19">
    <location>
        <position position="273"/>
    </location>
    <ligand>
        <name>GTP</name>
        <dbReference type="ChEBI" id="CHEBI:37565"/>
    </ligand>
</feature>
<comment type="function">
    <text evidence="3 19">Catalyzes the conversion of D-ribulose 5-phosphate to formate and 3,4-dihydroxy-2-butanone 4-phosphate.</text>
</comment>
<comment type="cofactor">
    <cofactor evidence="19">
        <name>Mg(2+)</name>
        <dbReference type="ChEBI" id="CHEBI:18420"/>
    </cofactor>
    <cofactor evidence="19">
        <name>Mn(2+)</name>
        <dbReference type="ChEBI" id="CHEBI:29035"/>
    </cofactor>
    <text evidence="19">Binds 2 divalent metal cations per subunit. Magnesium or manganese.</text>
</comment>
<evidence type="ECO:0000256" key="1">
    <source>
        <dbReference type="ARBA" id="ARBA00000141"/>
    </source>
</evidence>
<dbReference type="PANTHER" id="PTHR21327:SF18">
    <property type="entry name" value="3,4-DIHYDROXY-2-BUTANONE 4-PHOSPHATE SYNTHASE"/>
    <property type="match status" value="1"/>
</dbReference>
<feature type="binding site" evidence="19">
    <location>
        <position position="270"/>
    </location>
    <ligand>
        <name>Zn(2+)</name>
        <dbReference type="ChEBI" id="CHEBI:29105"/>
        <note>catalytic</note>
    </ligand>
</feature>
<comment type="catalytic activity">
    <reaction evidence="18 19">
        <text>GTP + 4 H2O = 2,5-diamino-6-hydroxy-4-(5-phosphoribosylamino)-pyrimidine + formate + 2 phosphate + 3 H(+)</text>
        <dbReference type="Rhea" id="RHEA:23704"/>
        <dbReference type="ChEBI" id="CHEBI:15377"/>
        <dbReference type="ChEBI" id="CHEBI:15378"/>
        <dbReference type="ChEBI" id="CHEBI:15740"/>
        <dbReference type="ChEBI" id="CHEBI:37565"/>
        <dbReference type="ChEBI" id="CHEBI:43474"/>
        <dbReference type="ChEBI" id="CHEBI:58614"/>
        <dbReference type="EC" id="3.5.4.25"/>
    </reaction>
</comment>
<comment type="catalytic activity">
    <reaction evidence="1 19">
        <text>D-ribulose 5-phosphate = (2S)-2-hydroxy-3-oxobutyl phosphate + formate + H(+)</text>
        <dbReference type="Rhea" id="RHEA:18457"/>
        <dbReference type="ChEBI" id="CHEBI:15378"/>
        <dbReference type="ChEBI" id="CHEBI:15740"/>
        <dbReference type="ChEBI" id="CHEBI:58121"/>
        <dbReference type="ChEBI" id="CHEBI:58830"/>
        <dbReference type="EC" id="4.1.99.12"/>
    </reaction>
</comment>
<gene>
    <name evidence="19" type="primary">ribBA</name>
    <name evidence="21" type="ORF">DW856_08010</name>
</gene>
<comment type="pathway">
    <text evidence="5 19">Cofactor biosynthesis; riboflavin biosynthesis; 2-hydroxy-3-oxobutyl phosphate from D-ribulose 5-phosphate: step 1/1.</text>
</comment>
<dbReference type="EC" id="3.5.4.25" evidence="19"/>
<feature type="binding site" evidence="19">
    <location>
        <position position="268"/>
    </location>
    <ligand>
        <name>Zn(2+)</name>
        <dbReference type="ChEBI" id="CHEBI:29105"/>
        <note>catalytic</note>
    </ligand>
</feature>
<evidence type="ECO:0000256" key="6">
    <source>
        <dbReference type="ARBA" id="ARBA00005520"/>
    </source>
</evidence>
<dbReference type="HAMAP" id="MF_00180">
    <property type="entry name" value="RibB"/>
    <property type="match status" value="1"/>
</dbReference>
<dbReference type="SUPFAM" id="SSF55821">
    <property type="entry name" value="YrdC/RibB"/>
    <property type="match status" value="1"/>
</dbReference>
<dbReference type="Gene3D" id="3.90.870.10">
    <property type="entry name" value="DHBP synthase"/>
    <property type="match status" value="1"/>
</dbReference>
<name>A0A413Z7E0_9FIRM</name>
<dbReference type="AlphaFoldDB" id="A0A413Z7E0"/>
<dbReference type="NCBIfam" id="TIGR00505">
    <property type="entry name" value="ribA"/>
    <property type="match status" value="1"/>
</dbReference>
<dbReference type="EMBL" id="QSHO01000006">
    <property type="protein sequence ID" value="RHC17422.1"/>
    <property type="molecule type" value="Genomic_DNA"/>
</dbReference>
<feature type="site" description="Essential for DHBP synthase activity" evidence="19">
    <location>
        <position position="164"/>
    </location>
</feature>
<feature type="binding site" evidence="19">
    <location>
        <position position="143"/>
    </location>
    <ligand>
        <name>Mg(2+)</name>
        <dbReference type="ChEBI" id="CHEBI:18420"/>
        <label>2</label>
    </ligand>
</feature>
<dbReference type="NCBIfam" id="NF006803">
    <property type="entry name" value="PRK09311.1"/>
    <property type="match status" value="1"/>
</dbReference>
<keyword evidence="15 19" id="KW-0456">Lyase</keyword>
<feature type="site" description="Essential for DHBP synthase activity" evidence="19">
    <location>
        <position position="126"/>
    </location>
</feature>
<feature type="region of interest" description="GTP cyclohydrolase II" evidence="19">
    <location>
        <begin position="202"/>
        <end position="400"/>
    </location>
</feature>
<sequence>MRKFDTVEQALEELKKGKIILVTDDENRENEGDFICAAEFATTENLNFMATYGKGLICMPMSKEICEKLKLPQMVTDNTDNHETAFTVSIDYAGTTTGISAEERGMTARHCISEDAKPEDFRRPGHMFPLLAKKNGVLERNGHTEATVDLMRLAGLKECGLCCEIMREDGTMMRTTELMELAEKWNICFITIAAIQEYRKKHEKLVECAAVAKLPTKYGEFKAYGYQNILNGEHHVALVKGEIGDGEDVLCRVHSECLTGDVFGSLRCDCGEQLAAAMEQIEKEGRGILLYMRQEGRGIGLLNKLRAYTLQEEGMDTLEANLALGFAGDEREYYIGAQILKDLGVKTLRLLTNNPDKVYQLKDYGMEIKERVPIQMKATPYDLFYLRTKQEKMGHMLRFE</sequence>
<feature type="binding site" evidence="19">
    <location>
        <position position="357"/>
    </location>
    <ligand>
        <name>GTP</name>
        <dbReference type="ChEBI" id="CHEBI:37565"/>
    </ligand>
</feature>
<keyword evidence="11 19" id="KW-0862">Zinc</keyword>
<dbReference type="Gene3D" id="3.40.50.10990">
    <property type="entry name" value="GTP cyclohydrolase II"/>
    <property type="match status" value="1"/>
</dbReference>
<comment type="similarity">
    <text evidence="6 19">In the N-terminal section; belongs to the DHBP synthase family.</text>
</comment>
<reference evidence="21 22" key="1">
    <citation type="submission" date="2018-08" db="EMBL/GenBank/DDBJ databases">
        <title>A genome reference for cultivated species of the human gut microbiota.</title>
        <authorList>
            <person name="Zou Y."/>
            <person name="Xue W."/>
            <person name="Luo G."/>
        </authorList>
    </citation>
    <scope>NUCLEOTIDE SEQUENCE [LARGE SCALE GENOMIC DNA]</scope>
    <source>
        <strain evidence="21 22">AM37-1AC</strain>
    </source>
</reference>
<dbReference type="EC" id="4.1.99.12" evidence="19"/>
<dbReference type="GO" id="GO:0030145">
    <property type="term" value="F:manganese ion binding"/>
    <property type="evidence" value="ECO:0007669"/>
    <property type="project" value="UniProtKB-UniRule"/>
</dbReference>
<dbReference type="GO" id="GO:0003935">
    <property type="term" value="F:GTP cyclohydrolase II activity"/>
    <property type="evidence" value="ECO:0007669"/>
    <property type="project" value="UniProtKB-UniRule"/>
</dbReference>
<feature type="binding site" evidence="19">
    <location>
        <begin position="140"/>
        <end position="144"/>
    </location>
    <ligand>
        <name>D-ribulose 5-phosphate</name>
        <dbReference type="ChEBI" id="CHEBI:58121"/>
    </ligand>
</feature>
<evidence type="ECO:0000313" key="21">
    <source>
        <dbReference type="EMBL" id="RHC17422.1"/>
    </source>
</evidence>
<comment type="function">
    <text evidence="17 19">Catalyzes the conversion of GTP to 2,5-diamino-6-ribosylamino-4(3H)-pyrimidinone 5'-phosphate (DARP), formate and pyrophosphate.</text>
</comment>
<evidence type="ECO:0000313" key="22">
    <source>
        <dbReference type="Proteomes" id="UP000283513"/>
    </source>
</evidence>
<evidence type="ECO:0000259" key="20">
    <source>
        <dbReference type="Pfam" id="PF00925"/>
    </source>
</evidence>
<dbReference type="GO" id="GO:0000287">
    <property type="term" value="F:magnesium ion binding"/>
    <property type="evidence" value="ECO:0007669"/>
    <property type="project" value="UniProtKB-UniRule"/>
</dbReference>
<dbReference type="InterPro" id="IPR000926">
    <property type="entry name" value="RibA"/>
</dbReference>
<dbReference type="Pfam" id="PF00925">
    <property type="entry name" value="GTP_cyclohydro2"/>
    <property type="match status" value="1"/>
</dbReference>
<feature type="active site" description="Proton acceptor; for GTP cyclohydrolase activity" evidence="19">
    <location>
        <position position="329"/>
    </location>
</feature>
<feature type="binding site" evidence="19">
    <location>
        <position position="164"/>
    </location>
    <ligand>
        <name>D-ribulose 5-phosphate</name>
        <dbReference type="ChEBI" id="CHEBI:58121"/>
    </ligand>
</feature>
<evidence type="ECO:0000256" key="11">
    <source>
        <dbReference type="ARBA" id="ARBA00022833"/>
    </source>
</evidence>
<comment type="cofactor">
    <cofactor evidence="2">
        <name>Mn(2+)</name>
        <dbReference type="ChEBI" id="CHEBI:29035"/>
    </cofactor>
</comment>
<feature type="binding site" evidence="19">
    <location>
        <begin position="252"/>
        <end position="256"/>
    </location>
    <ligand>
        <name>GTP</name>
        <dbReference type="ChEBI" id="CHEBI:37565"/>
    </ligand>
</feature>
<dbReference type="GO" id="GO:0005829">
    <property type="term" value="C:cytosol"/>
    <property type="evidence" value="ECO:0007669"/>
    <property type="project" value="TreeGrafter"/>
</dbReference>
<dbReference type="UniPathway" id="UPA00275">
    <property type="reaction ID" value="UER00399"/>
</dbReference>
<evidence type="ECO:0000256" key="2">
    <source>
        <dbReference type="ARBA" id="ARBA00001936"/>
    </source>
</evidence>
<feature type="binding site" evidence="19">
    <location>
        <begin position="295"/>
        <end position="297"/>
    </location>
    <ligand>
        <name>GTP</name>
        <dbReference type="ChEBI" id="CHEBI:37565"/>
    </ligand>
</feature>
<evidence type="ECO:0000256" key="4">
    <source>
        <dbReference type="ARBA" id="ARBA00004853"/>
    </source>
</evidence>
<evidence type="ECO:0000256" key="14">
    <source>
        <dbReference type="ARBA" id="ARBA00023211"/>
    </source>
</evidence>
<keyword evidence="12 19" id="KW-0460">Magnesium</keyword>
<evidence type="ECO:0000256" key="19">
    <source>
        <dbReference type="HAMAP-Rule" id="MF_01283"/>
    </source>
</evidence>
<dbReference type="SUPFAM" id="SSF142695">
    <property type="entry name" value="RibA-like"/>
    <property type="match status" value="1"/>
</dbReference>
<keyword evidence="14 19" id="KW-0464">Manganese</keyword>
<evidence type="ECO:0000256" key="16">
    <source>
        <dbReference type="ARBA" id="ARBA00023268"/>
    </source>
</evidence>
<dbReference type="HAMAP" id="MF_01283">
    <property type="entry name" value="RibBA"/>
    <property type="match status" value="1"/>
</dbReference>
<dbReference type="FunFam" id="3.90.870.10:FF:000001">
    <property type="entry name" value="Riboflavin biosynthesis protein RibBA"/>
    <property type="match status" value="1"/>
</dbReference>
<dbReference type="InterPro" id="IPR036144">
    <property type="entry name" value="RibA-like_sf"/>
</dbReference>
<evidence type="ECO:0000256" key="3">
    <source>
        <dbReference type="ARBA" id="ARBA00002284"/>
    </source>
</evidence>
<dbReference type="GO" id="GO:0008270">
    <property type="term" value="F:zinc ion binding"/>
    <property type="evidence" value="ECO:0007669"/>
    <property type="project" value="UniProtKB-UniRule"/>
</dbReference>
<feature type="active site" description="Nucleophile; for GTP cyclohydrolase activity" evidence="19">
    <location>
        <position position="331"/>
    </location>
</feature>
<dbReference type="RefSeq" id="WP_118597659.1">
    <property type="nucleotide sequence ID" value="NZ_QSHO01000006.1"/>
</dbReference>
<feature type="binding site" evidence="19">
    <location>
        <begin position="28"/>
        <end position="29"/>
    </location>
    <ligand>
        <name>D-ribulose 5-phosphate</name>
        <dbReference type="ChEBI" id="CHEBI:58121"/>
    </ligand>
</feature>
<dbReference type="GO" id="GO:0009231">
    <property type="term" value="P:riboflavin biosynthetic process"/>
    <property type="evidence" value="ECO:0007669"/>
    <property type="project" value="UniProtKB-UniRule"/>
</dbReference>
<keyword evidence="10 19" id="KW-0378">Hydrolase</keyword>